<evidence type="ECO:0000256" key="2">
    <source>
        <dbReference type="ARBA" id="ARBA00022723"/>
    </source>
</evidence>
<dbReference type="AlphaFoldDB" id="D1NTC6"/>
<dbReference type="NCBIfam" id="NF001159">
    <property type="entry name" value="PRK00150.1-3"/>
    <property type="match status" value="1"/>
</dbReference>
<dbReference type="PANTHER" id="PTHR10458:SF2">
    <property type="entry name" value="PEPTIDE DEFORMYLASE, MITOCHONDRIAL"/>
    <property type="match status" value="1"/>
</dbReference>
<dbReference type="GO" id="GO:0042586">
    <property type="term" value="F:peptide deformylase activity"/>
    <property type="evidence" value="ECO:0007669"/>
    <property type="project" value="UniProtKB-UniRule"/>
</dbReference>
<dbReference type="PANTHER" id="PTHR10458">
    <property type="entry name" value="PEPTIDE DEFORMYLASE"/>
    <property type="match status" value="1"/>
</dbReference>
<dbReference type="PIRSF" id="PIRSF004749">
    <property type="entry name" value="Pep_def"/>
    <property type="match status" value="1"/>
</dbReference>
<comment type="cofactor">
    <cofactor evidence="6">
        <name>Fe(2+)</name>
        <dbReference type="ChEBI" id="CHEBI:29033"/>
    </cofactor>
    <text evidence="6">Binds 1 Fe(2+) ion.</text>
</comment>
<gene>
    <name evidence="6 7" type="primary">def</name>
    <name evidence="7" type="ORF">BIFGAL_03083</name>
</gene>
<comment type="similarity">
    <text evidence="1 6">Belongs to the polypeptide deformylase family.</text>
</comment>
<dbReference type="EMBL" id="ABXB03000002">
    <property type="protein sequence ID" value="EFA22980.1"/>
    <property type="molecule type" value="Genomic_DNA"/>
</dbReference>
<feature type="binding site" evidence="6">
    <location>
        <position position="179"/>
    </location>
    <ligand>
        <name>Fe cation</name>
        <dbReference type="ChEBI" id="CHEBI:24875"/>
    </ligand>
</feature>
<keyword evidence="5 6" id="KW-0408">Iron</keyword>
<dbReference type="GO" id="GO:0046872">
    <property type="term" value="F:metal ion binding"/>
    <property type="evidence" value="ECO:0007669"/>
    <property type="project" value="UniProtKB-KW"/>
</dbReference>
<keyword evidence="4 6" id="KW-0648">Protein biosynthesis</keyword>
<dbReference type="InterPro" id="IPR036821">
    <property type="entry name" value="Peptide_deformylase_sf"/>
</dbReference>
<proteinExistence type="inferred from homology"/>
<dbReference type="Gene3D" id="3.90.45.10">
    <property type="entry name" value="Peptide deformylase"/>
    <property type="match status" value="1"/>
</dbReference>
<feature type="binding site" evidence="6">
    <location>
        <position position="175"/>
    </location>
    <ligand>
        <name>Fe cation</name>
        <dbReference type="ChEBI" id="CHEBI:24875"/>
    </ligand>
</feature>
<feature type="active site" evidence="6">
    <location>
        <position position="176"/>
    </location>
</feature>
<accession>D1NTC6</accession>
<dbReference type="InterPro" id="IPR023635">
    <property type="entry name" value="Peptide_deformylase"/>
</dbReference>
<evidence type="ECO:0000256" key="3">
    <source>
        <dbReference type="ARBA" id="ARBA00022801"/>
    </source>
</evidence>
<dbReference type="CDD" id="cd00487">
    <property type="entry name" value="Pep_deformylase"/>
    <property type="match status" value="1"/>
</dbReference>
<evidence type="ECO:0000256" key="6">
    <source>
        <dbReference type="HAMAP-Rule" id="MF_00163"/>
    </source>
</evidence>
<keyword evidence="3 6" id="KW-0378">Hydrolase</keyword>
<protein>
    <recommendedName>
        <fullName evidence="6">Peptide deformylase</fullName>
        <shortName evidence="6">PDF</shortName>
        <ecNumber evidence="6">3.5.1.88</ecNumber>
    </recommendedName>
    <alternativeName>
        <fullName evidence="6">Polypeptide deformylase</fullName>
    </alternativeName>
</protein>
<evidence type="ECO:0000256" key="5">
    <source>
        <dbReference type="ARBA" id="ARBA00023004"/>
    </source>
</evidence>
<dbReference type="HAMAP" id="MF_00163">
    <property type="entry name" value="Pep_deformylase"/>
    <property type="match status" value="1"/>
</dbReference>
<dbReference type="STRING" id="561180.BIFGAL_03083"/>
<evidence type="ECO:0000256" key="4">
    <source>
        <dbReference type="ARBA" id="ARBA00022917"/>
    </source>
</evidence>
<dbReference type="OrthoDB" id="9804313at2"/>
<dbReference type="FunFam" id="3.90.45.10:FF:000003">
    <property type="entry name" value="Peptide deformylase"/>
    <property type="match status" value="1"/>
</dbReference>
<keyword evidence="2 6" id="KW-0479">Metal-binding</keyword>
<dbReference type="Pfam" id="PF01327">
    <property type="entry name" value="Pep_deformylase"/>
    <property type="match status" value="1"/>
</dbReference>
<dbReference type="EC" id="3.5.1.88" evidence="6"/>
<comment type="function">
    <text evidence="6">Removes the formyl group from the N-terminal Met of newly synthesized proteins. Requires at least a dipeptide for an efficient rate of reaction. N-terminal L-methionine is a prerequisite for activity but the enzyme has broad specificity at other positions.</text>
</comment>
<comment type="caution">
    <text evidence="7">The sequence shown here is derived from an EMBL/GenBank/DDBJ whole genome shotgun (WGS) entry which is preliminary data.</text>
</comment>
<name>D1NTC6_9BIFI</name>
<dbReference type="eggNOG" id="COG0242">
    <property type="taxonomic scope" value="Bacteria"/>
</dbReference>
<sequence>MNEGPLMNRSSVDLGLNREVEHLLKAHKAQPLPMVEVGDPVLRAQAEPYVGQLSAKTLAKLIEAMRVTMLDAPGVGVAAPQIGLSLAFAVVEDHTSEEYDDDPREFAEFPFHVIINPSYDPVGDKTAKFFEGCLSFPGFQAVRERYVDIMAHWTDEQGVRHDEPLHGWPARIFQHETDHLSGEIYIDKAEIRSLTTDENLDEYWSYDPVPVDASVELGFTL</sequence>
<comment type="catalytic activity">
    <reaction evidence="6">
        <text>N-terminal N-formyl-L-methionyl-[peptide] + H2O = N-terminal L-methionyl-[peptide] + formate</text>
        <dbReference type="Rhea" id="RHEA:24420"/>
        <dbReference type="Rhea" id="RHEA-COMP:10639"/>
        <dbReference type="Rhea" id="RHEA-COMP:10640"/>
        <dbReference type="ChEBI" id="CHEBI:15377"/>
        <dbReference type="ChEBI" id="CHEBI:15740"/>
        <dbReference type="ChEBI" id="CHEBI:49298"/>
        <dbReference type="ChEBI" id="CHEBI:64731"/>
        <dbReference type="EC" id="3.5.1.88"/>
    </reaction>
</comment>
<dbReference type="SUPFAM" id="SSF56420">
    <property type="entry name" value="Peptide deformylase"/>
    <property type="match status" value="1"/>
</dbReference>
<dbReference type="PRINTS" id="PR01576">
    <property type="entry name" value="PDEFORMYLASE"/>
</dbReference>
<evidence type="ECO:0000313" key="7">
    <source>
        <dbReference type="EMBL" id="EFA22980.1"/>
    </source>
</evidence>
<dbReference type="GO" id="GO:0006412">
    <property type="term" value="P:translation"/>
    <property type="evidence" value="ECO:0007669"/>
    <property type="project" value="UniProtKB-UniRule"/>
</dbReference>
<dbReference type="Proteomes" id="UP000003656">
    <property type="component" value="Unassembled WGS sequence"/>
</dbReference>
<feature type="binding site" evidence="6">
    <location>
        <position position="133"/>
    </location>
    <ligand>
        <name>Fe cation</name>
        <dbReference type="ChEBI" id="CHEBI:24875"/>
    </ligand>
</feature>
<organism evidence="7 8">
    <name type="scientific">Bifidobacterium gallicum DSM 20093 = LMG 11596</name>
    <dbReference type="NCBI Taxonomy" id="561180"/>
    <lineage>
        <taxon>Bacteria</taxon>
        <taxon>Bacillati</taxon>
        <taxon>Actinomycetota</taxon>
        <taxon>Actinomycetes</taxon>
        <taxon>Bifidobacteriales</taxon>
        <taxon>Bifidobacteriaceae</taxon>
        <taxon>Bifidobacterium</taxon>
    </lineage>
</organism>
<reference evidence="7 8" key="1">
    <citation type="submission" date="2009-11" db="EMBL/GenBank/DDBJ databases">
        <authorList>
            <person name="Weinstock G."/>
            <person name="Sodergren E."/>
            <person name="Clifton S."/>
            <person name="Fulton L."/>
            <person name="Fulton B."/>
            <person name="Courtney L."/>
            <person name="Fronick C."/>
            <person name="Harrison M."/>
            <person name="Strong C."/>
            <person name="Farmer C."/>
            <person name="Delahaunty K."/>
            <person name="Markovic C."/>
            <person name="Hall O."/>
            <person name="Minx P."/>
            <person name="Tomlinson C."/>
            <person name="Mitreva M."/>
            <person name="Nelson J."/>
            <person name="Hou S."/>
            <person name="Wollam A."/>
            <person name="Pepin K.H."/>
            <person name="Johnson M."/>
            <person name="Bhonagiri V."/>
            <person name="Nash W.E."/>
            <person name="Warren W."/>
            <person name="Chinwalla A."/>
            <person name="Mardis E.R."/>
            <person name="Wilson R.K."/>
        </authorList>
    </citation>
    <scope>NUCLEOTIDE SEQUENCE [LARGE SCALE GENOMIC DNA]</scope>
    <source>
        <strain evidence="7 8">DSM 20093</strain>
    </source>
</reference>
<evidence type="ECO:0000256" key="1">
    <source>
        <dbReference type="ARBA" id="ARBA00010759"/>
    </source>
</evidence>
<evidence type="ECO:0000313" key="8">
    <source>
        <dbReference type="Proteomes" id="UP000003656"/>
    </source>
</evidence>